<evidence type="ECO:0000256" key="1">
    <source>
        <dbReference type="SAM" id="Phobius"/>
    </source>
</evidence>
<sequence>MSYFERVNKISNILFCVFGLFFILTIIFFSTSSFSEILRYNFTNDLRGAMITVISFMISLFSLALGITLKCLVKDSDETIQLIATRIK</sequence>
<comment type="caution">
    <text evidence="3">The sequence shown here is derived from an EMBL/GenBank/DDBJ whole genome shotgun (WGS) entry which is preliminary data.</text>
</comment>
<gene>
    <name evidence="2" type="ORF">BSK51_14140</name>
    <name evidence="3" type="ORF">BSK65_01450</name>
</gene>
<dbReference type="RefSeq" id="WP_076282964.1">
    <property type="nucleotide sequence ID" value="NZ_MPTD01000008.1"/>
</dbReference>
<reference evidence="3 5" key="1">
    <citation type="submission" date="2016-11" db="EMBL/GenBank/DDBJ databases">
        <title>Paenibacillus species isolates.</title>
        <authorList>
            <person name="Beno S.M."/>
        </authorList>
    </citation>
    <scope>NUCLEOTIDE SEQUENCE [LARGE SCALE GENOMIC DNA]</scope>
    <source>
        <strain evidence="3 5">FSL H7-0443</strain>
        <strain evidence="2 4">FSL R5-0923</strain>
    </source>
</reference>
<evidence type="ECO:0000313" key="2">
    <source>
        <dbReference type="EMBL" id="OMD51659.1"/>
    </source>
</evidence>
<proteinExistence type="predicted"/>
<dbReference type="EMBL" id="MPTW01000001">
    <property type="protein sequence ID" value="OME74385.1"/>
    <property type="molecule type" value="Genomic_DNA"/>
</dbReference>
<feature type="transmembrane region" description="Helical" evidence="1">
    <location>
        <begin position="12"/>
        <end position="29"/>
    </location>
</feature>
<evidence type="ECO:0000313" key="3">
    <source>
        <dbReference type="EMBL" id="OME74385.1"/>
    </source>
</evidence>
<dbReference type="Proteomes" id="UP000187313">
    <property type="component" value="Unassembled WGS sequence"/>
</dbReference>
<dbReference type="Proteomes" id="UP000187425">
    <property type="component" value="Unassembled WGS sequence"/>
</dbReference>
<keyword evidence="1" id="KW-0812">Transmembrane</keyword>
<feature type="transmembrane region" description="Helical" evidence="1">
    <location>
        <begin position="49"/>
        <end position="73"/>
    </location>
</feature>
<dbReference type="AlphaFoldDB" id="A0A1R0ZP28"/>
<dbReference type="EMBL" id="MPTD01000008">
    <property type="protein sequence ID" value="OMD51659.1"/>
    <property type="molecule type" value="Genomic_DNA"/>
</dbReference>
<name>A0A1R0ZP28_9BACL</name>
<accession>A0A1R0ZP28</accession>
<keyword evidence="1" id="KW-0472">Membrane</keyword>
<keyword evidence="4" id="KW-1185">Reference proteome</keyword>
<protein>
    <submittedName>
        <fullName evidence="3">Uncharacterized protein</fullName>
    </submittedName>
</protein>
<evidence type="ECO:0000313" key="4">
    <source>
        <dbReference type="Proteomes" id="UP000187313"/>
    </source>
</evidence>
<organism evidence="3 5">
    <name type="scientific">Paenibacillus odorifer</name>
    <dbReference type="NCBI Taxonomy" id="189426"/>
    <lineage>
        <taxon>Bacteria</taxon>
        <taxon>Bacillati</taxon>
        <taxon>Bacillota</taxon>
        <taxon>Bacilli</taxon>
        <taxon>Bacillales</taxon>
        <taxon>Paenibacillaceae</taxon>
        <taxon>Paenibacillus</taxon>
    </lineage>
</organism>
<evidence type="ECO:0000313" key="5">
    <source>
        <dbReference type="Proteomes" id="UP000187425"/>
    </source>
</evidence>
<keyword evidence="1" id="KW-1133">Transmembrane helix</keyword>